<reference evidence="5" key="1">
    <citation type="submission" date="2022-06" db="EMBL/GenBank/DDBJ databases">
        <title>Amycolatopsis iheyaensis sp. nov., a new species of the genus Amycolatopsis isolated from soil in Iheya island, Japan.</title>
        <authorList>
            <person name="Ngamcharungchit C."/>
            <person name="Kanto H."/>
            <person name="Take A."/>
            <person name="Intra B."/>
            <person name="Matsumoto A."/>
            <person name="Panbangred W."/>
            <person name="Inahashi Y."/>
        </authorList>
    </citation>
    <scope>NUCLEOTIDE SEQUENCE</scope>
    <source>
        <strain evidence="5">OK19-0408</strain>
    </source>
</reference>
<dbReference type="EMBL" id="JAMXQV010000009">
    <property type="protein sequence ID" value="MCR6484995.1"/>
    <property type="molecule type" value="Genomic_DNA"/>
</dbReference>
<keyword evidence="3" id="KW-0804">Transcription</keyword>
<dbReference type="RefSeq" id="WP_257921611.1">
    <property type="nucleotide sequence ID" value="NZ_JAMXQV010000009.1"/>
</dbReference>
<dbReference type="GO" id="GO:0003677">
    <property type="term" value="F:DNA binding"/>
    <property type="evidence" value="ECO:0007669"/>
    <property type="project" value="UniProtKB-KW"/>
</dbReference>
<dbReference type="Gene3D" id="1.10.10.10">
    <property type="entry name" value="Winged helix-like DNA-binding domain superfamily/Winged helix DNA-binding domain"/>
    <property type="match status" value="1"/>
</dbReference>
<evidence type="ECO:0000256" key="2">
    <source>
        <dbReference type="ARBA" id="ARBA00023125"/>
    </source>
</evidence>
<dbReference type="PANTHER" id="PTHR33204">
    <property type="entry name" value="TRANSCRIPTIONAL REGULATOR, MARR FAMILY"/>
    <property type="match status" value="1"/>
</dbReference>
<evidence type="ECO:0000313" key="5">
    <source>
        <dbReference type="EMBL" id="MCR6484995.1"/>
    </source>
</evidence>
<keyword evidence="1" id="KW-0805">Transcription regulation</keyword>
<dbReference type="Pfam" id="PF01638">
    <property type="entry name" value="HxlR"/>
    <property type="match status" value="1"/>
</dbReference>
<evidence type="ECO:0000259" key="4">
    <source>
        <dbReference type="PROSITE" id="PS51118"/>
    </source>
</evidence>
<organism evidence="5 6">
    <name type="scientific">Amycolatopsis iheyensis</name>
    <dbReference type="NCBI Taxonomy" id="2945988"/>
    <lineage>
        <taxon>Bacteria</taxon>
        <taxon>Bacillati</taxon>
        <taxon>Actinomycetota</taxon>
        <taxon>Actinomycetes</taxon>
        <taxon>Pseudonocardiales</taxon>
        <taxon>Pseudonocardiaceae</taxon>
        <taxon>Amycolatopsis</taxon>
    </lineage>
</organism>
<sequence>MSQEVMTLAGRRADRDGWSAAGWCPIERALELVGTRSAMVLLREVYFGGRRFDELVRHAGVTEAVAAKRLKQLVEAGVLARTPYREPGQRVRYEYVLTERGGELFPLLLGLKRFGEQLPREEPGELRLTHAGCGARVESQVRCEAGHEVPPGETVARVVNLRD</sequence>
<dbReference type="SUPFAM" id="SSF46785">
    <property type="entry name" value="Winged helix' DNA-binding domain"/>
    <property type="match status" value="1"/>
</dbReference>
<dbReference type="Proteomes" id="UP001144096">
    <property type="component" value="Unassembled WGS sequence"/>
</dbReference>
<dbReference type="PROSITE" id="PS51118">
    <property type="entry name" value="HTH_HXLR"/>
    <property type="match status" value="1"/>
</dbReference>
<evidence type="ECO:0000313" key="6">
    <source>
        <dbReference type="Proteomes" id="UP001144096"/>
    </source>
</evidence>
<dbReference type="InterPro" id="IPR036388">
    <property type="entry name" value="WH-like_DNA-bd_sf"/>
</dbReference>
<evidence type="ECO:0000256" key="1">
    <source>
        <dbReference type="ARBA" id="ARBA00023015"/>
    </source>
</evidence>
<name>A0A9X2NHQ7_9PSEU</name>
<comment type="caution">
    <text evidence="5">The sequence shown here is derived from an EMBL/GenBank/DDBJ whole genome shotgun (WGS) entry which is preliminary data.</text>
</comment>
<feature type="domain" description="HTH hxlR-type" evidence="4">
    <location>
        <begin position="24"/>
        <end position="123"/>
    </location>
</feature>
<protein>
    <submittedName>
        <fullName evidence="5">Helix-turn-helix transcriptional regulator</fullName>
    </submittedName>
</protein>
<accession>A0A9X2NHQ7</accession>
<keyword evidence="6" id="KW-1185">Reference proteome</keyword>
<keyword evidence="2" id="KW-0238">DNA-binding</keyword>
<dbReference type="InterPro" id="IPR002577">
    <property type="entry name" value="HTH_HxlR"/>
</dbReference>
<dbReference type="PANTHER" id="PTHR33204:SF18">
    <property type="entry name" value="TRANSCRIPTIONAL REGULATORY PROTEIN"/>
    <property type="match status" value="1"/>
</dbReference>
<dbReference type="AlphaFoldDB" id="A0A9X2NHQ7"/>
<evidence type="ECO:0000256" key="3">
    <source>
        <dbReference type="ARBA" id="ARBA00023163"/>
    </source>
</evidence>
<dbReference type="InterPro" id="IPR036390">
    <property type="entry name" value="WH_DNA-bd_sf"/>
</dbReference>
<gene>
    <name evidence="5" type="ORF">M8542_19375</name>
</gene>
<proteinExistence type="predicted"/>